<comment type="similarity">
    <text evidence="4">Belongs to the PDP family.</text>
</comment>
<feature type="region of interest" description="Disordered" evidence="5">
    <location>
        <begin position="482"/>
        <end position="502"/>
    </location>
</feature>
<feature type="compositionally biased region" description="Basic and acidic residues" evidence="5">
    <location>
        <begin position="559"/>
        <end position="573"/>
    </location>
</feature>
<accession>V4NSA6</accession>
<proteinExistence type="inferred from homology"/>
<protein>
    <recommendedName>
        <fullName evidence="6">PWWP domain-containing protein</fullName>
    </recommendedName>
</protein>
<feature type="domain" description="PWWP" evidence="6">
    <location>
        <begin position="131"/>
        <end position="192"/>
    </location>
</feature>
<dbReference type="InterPro" id="IPR052657">
    <property type="entry name" value="PDP_family_Arabidopsis"/>
</dbReference>
<dbReference type="SMART" id="SM00293">
    <property type="entry name" value="PWWP"/>
    <property type="match status" value="1"/>
</dbReference>
<dbReference type="STRING" id="72664.V4NSA6"/>
<dbReference type="Gramene" id="ESQ49531">
    <property type="protein sequence ID" value="ESQ49531"/>
    <property type="gene ID" value="EUTSA_v10019994mg"/>
</dbReference>
<dbReference type="SUPFAM" id="SSF63748">
    <property type="entry name" value="Tudor/PWWP/MBT"/>
    <property type="match status" value="1"/>
</dbReference>
<feature type="compositionally biased region" description="Basic and acidic residues" evidence="5">
    <location>
        <begin position="646"/>
        <end position="657"/>
    </location>
</feature>
<keyword evidence="8" id="KW-1185">Reference proteome</keyword>
<dbReference type="GO" id="GO:0040029">
    <property type="term" value="P:epigenetic regulation of gene expression"/>
    <property type="evidence" value="ECO:0007669"/>
    <property type="project" value="UniProtKB-ARBA"/>
</dbReference>
<name>V4NSA6_EUTSA</name>
<feature type="region of interest" description="Disordered" evidence="5">
    <location>
        <begin position="429"/>
        <end position="464"/>
    </location>
</feature>
<dbReference type="InterPro" id="IPR000313">
    <property type="entry name" value="PWWP_dom"/>
</dbReference>
<feature type="compositionally biased region" description="Polar residues" evidence="5">
    <location>
        <begin position="430"/>
        <end position="447"/>
    </location>
</feature>
<keyword evidence="3" id="KW-0539">Nucleus</keyword>
<dbReference type="GO" id="GO:0035098">
    <property type="term" value="C:ESC/E(Z) complex"/>
    <property type="evidence" value="ECO:0007669"/>
    <property type="project" value="UniProtKB-ARBA"/>
</dbReference>
<evidence type="ECO:0000256" key="2">
    <source>
        <dbReference type="ARBA" id="ARBA00023163"/>
    </source>
</evidence>
<gene>
    <name evidence="7" type="ORF">EUTSA_v10019994mg</name>
</gene>
<feature type="compositionally biased region" description="Basic and acidic residues" evidence="5">
    <location>
        <begin position="448"/>
        <end position="464"/>
    </location>
</feature>
<feature type="region of interest" description="Disordered" evidence="5">
    <location>
        <begin position="401"/>
        <end position="420"/>
    </location>
</feature>
<dbReference type="GO" id="GO:2000028">
    <property type="term" value="P:regulation of photoperiodism, flowering"/>
    <property type="evidence" value="ECO:0007669"/>
    <property type="project" value="UniProtKB-ARBA"/>
</dbReference>
<dbReference type="Gene3D" id="2.30.30.140">
    <property type="match status" value="1"/>
</dbReference>
<dbReference type="PANTHER" id="PTHR10688:SF5">
    <property type="entry name" value="PWWP DOMAIN-CONTAINING PROTEIN 1-RELATED"/>
    <property type="match status" value="1"/>
</dbReference>
<dbReference type="OMA" id="IDISHEM"/>
<keyword evidence="1" id="KW-0805">Transcription regulation</keyword>
<dbReference type="OrthoDB" id="62853at2759"/>
<evidence type="ECO:0000256" key="5">
    <source>
        <dbReference type="SAM" id="MobiDB-lite"/>
    </source>
</evidence>
<dbReference type="FunFam" id="2.30.30.140:FF:000115">
    <property type="entry name" value="Tudor/PWWP/MBT superfamily protein"/>
    <property type="match status" value="1"/>
</dbReference>
<evidence type="ECO:0000256" key="1">
    <source>
        <dbReference type="ARBA" id="ARBA00023015"/>
    </source>
</evidence>
<organism evidence="7 8">
    <name type="scientific">Eutrema salsugineum</name>
    <name type="common">Saltwater cress</name>
    <name type="synonym">Sisymbrium salsugineum</name>
    <dbReference type="NCBI Taxonomy" id="72664"/>
    <lineage>
        <taxon>Eukaryota</taxon>
        <taxon>Viridiplantae</taxon>
        <taxon>Streptophyta</taxon>
        <taxon>Embryophyta</taxon>
        <taxon>Tracheophyta</taxon>
        <taxon>Spermatophyta</taxon>
        <taxon>Magnoliopsida</taxon>
        <taxon>eudicotyledons</taxon>
        <taxon>Gunneridae</taxon>
        <taxon>Pentapetalae</taxon>
        <taxon>rosids</taxon>
        <taxon>malvids</taxon>
        <taxon>Brassicales</taxon>
        <taxon>Brassicaceae</taxon>
        <taxon>Eutremeae</taxon>
        <taxon>Eutrema</taxon>
    </lineage>
</organism>
<dbReference type="EMBL" id="KI517408">
    <property type="protein sequence ID" value="ESQ49531.1"/>
    <property type="molecule type" value="Genomic_DNA"/>
</dbReference>
<evidence type="ECO:0000256" key="4">
    <source>
        <dbReference type="ARBA" id="ARBA00060746"/>
    </source>
</evidence>
<feature type="region of interest" description="Disordered" evidence="5">
    <location>
        <begin position="1"/>
        <end position="68"/>
    </location>
</feature>
<dbReference type="CDD" id="cd05162">
    <property type="entry name" value="PWWP"/>
    <property type="match status" value="1"/>
</dbReference>
<dbReference type="KEGG" id="eus:EUTSA_v10019994mg"/>
<evidence type="ECO:0000313" key="8">
    <source>
        <dbReference type="Proteomes" id="UP000030689"/>
    </source>
</evidence>
<dbReference type="AlphaFoldDB" id="V4NSA6"/>
<feature type="region of interest" description="Disordered" evidence="5">
    <location>
        <begin position="630"/>
        <end position="706"/>
    </location>
</feature>
<dbReference type="eggNOG" id="ENOG502QQX0">
    <property type="taxonomic scope" value="Eukaryota"/>
</dbReference>
<feature type="compositionally biased region" description="Basic and acidic residues" evidence="5">
    <location>
        <begin position="537"/>
        <end position="552"/>
    </location>
</feature>
<dbReference type="Pfam" id="PF00855">
    <property type="entry name" value="PWWP"/>
    <property type="match status" value="1"/>
</dbReference>
<reference evidence="7 8" key="1">
    <citation type="journal article" date="2013" name="Front. Plant Sci.">
        <title>The Reference Genome of the Halophytic Plant Eutrema salsugineum.</title>
        <authorList>
            <person name="Yang R."/>
            <person name="Jarvis D.E."/>
            <person name="Chen H."/>
            <person name="Beilstein M.A."/>
            <person name="Grimwood J."/>
            <person name="Jenkins J."/>
            <person name="Shu S."/>
            <person name="Prochnik S."/>
            <person name="Xin M."/>
            <person name="Ma C."/>
            <person name="Schmutz J."/>
            <person name="Wing R.A."/>
            <person name="Mitchell-Olds T."/>
            <person name="Schumaker K.S."/>
            <person name="Wang X."/>
        </authorList>
    </citation>
    <scope>NUCLEOTIDE SEQUENCE [LARGE SCALE GENOMIC DNA]</scope>
</reference>
<feature type="region of interest" description="Disordered" evidence="5">
    <location>
        <begin position="515"/>
        <end position="573"/>
    </location>
</feature>
<sequence>MELDYVATDMGSDGDDNENGDGGGDRVPNSEESNELGPGKLIGSKDDWDSETKPRYSKMKRENSSQVKDEDLGDQFYEVYNKADEKNMGMASKELHRVSSYKSFLSEFDGYVTSEKLGSGVSRALSYGFEMGDMVWGKVKSHPWWPGHIYNEAFVSPSVRRMKKMGYVLVAFYGDSSYGWFDPAQLIPFEPHFAEKSEQTNSSNFAKAVEEAIVEAGKRSALGLVCKCRNPFNFRRSNVQGYFVVDVPDYELQAVYSSKQIKKARDSFSSAQTLSFVKRCALAPQECGSDSLKFYQRKAAVYAFRRVVFEEFDETYEQAFGARSEYTSVKSQDPLNRASPRVPLRGSLVIAETLGDPKTSKNAMNVKDSTKHDNYLPKMREEADNMTVQFGQVQASSQLQGINGSSAGNHVVQRKTPPMKHERTGLLSMDLSTLSGDSPGKESSVSKLSRDADKGSGQESKVIMRDKAALFPDHEKFEAMTSLKQDKTSATHSRSNNFMKGKVSARGAIKIVNALKRSSGEMDSEHTPSGLKKKKKESGSELNRDNPDKREALSSGETWAKKSSELGSAERHSNMLTVRDSKLDALQLLSNLQALSLDPFFVSSDRSSIRAVRQFFLCFRSLVYQKSLAKSPQSTKPSKFPKTLTRTHEPSKAEIKRQSSGNHQEILSTKKLKKSSQSKTMPCDKKTNQEEEKRPNLAPINPVNGPVPINAKAQAGKKMVPSAKKIEPTMLVIKFPRGTSLPSTAQLKARFGRFGQLDQSAIRVLWKSSICRVVFLYKLDAQTALRYASGSHSLFGNVNVTYFLRDVEAPYASEGHEPKKAKTGEPILEPLSQWIDRAQPPVHQSFNIQPKSCLKKPGNNGNGNRGKARVRFMLGGKETGTPFLDSSKNNGNHSSSSSSVAIEFVTNNTQNMVPPNLHPIPWKNSKRKPVNNKVDHLEPPLKPSECRVDISEQIMELLLWCNDVVSNVTGFLGYVPYHPL</sequence>
<keyword evidence="2" id="KW-0804">Transcription</keyword>
<dbReference type="PANTHER" id="PTHR10688">
    <property type="entry name" value="PWWP DOMAIN-CONTAINING PROTEIN"/>
    <property type="match status" value="1"/>
</dbReference>
<dbReference type="Proteomes" id="UP000030689">
    <property type="component" value="Unassembled WGS sequence"/>
</dbReference>
<evidence type="ECO:0000313" key="7">
    <source>
        <dbReference type="EMBL" id="ESQ49531.1"/>
    </source>
</evidence>
<evidence type="ECO:0000259" key="6">
    <source>
        <dbReference type="PROSITE" id="PS50812"/>
    </source>
</evidence>
<feature type="compositionally biased region" description="Basic and acidic residues" evidence="5">
    <location>
        <begin position="43"/>
        <end position="68"/>
    </location>
</feature>
<dbReference type="PROSITE" id="PS50812">
    <property type="entry name" value="PWWP"/>
    <property type="match status" value="1"/>
</dbReference>
<evidence type="ECO:0000256" key="3">
    <source>
        <dbReference type="ARBA" id="ARBA00023242"/>
    </source>
</evidence>
<dbReference type="GO" id="GO:0006355">
    <property type="term" value="P:regulation of DNA-templated transcription"/>
    <property type="evidence" value="ECO:0007669"/>
    <property type="project" value="UniProtKB-ARBA"/>
</dbReference>
<feature type="compositionally biased region" description="Basic and acidic residues" evidence="5">
    <location>
        <begin position="682"/>
        <end position="695"/>
    </location>
</feature>